<evidence type="ECO:0000256" key="1">
    <source>
        <dbReference type="SAM" id="Phobius"/>
    </source>
</evidence>
<organism evidence="2 3">
    <name type="scientific">Acinetobacter gyllenbergii CIP 110306 = MTCC 11365</name>
    <dbReference type="NCBI Taxonomy" id="1217657"/>
    <lineage>
        <taxon>Bacteria</taxon>
        <taxon>Pseudomonadati</taxon>
        <taxon>Pseudomonadota</taxon>
        <taxon>Gammaproteobacteria</taxon>
        <taxon>Moraxellales</taxon>
        <taxon>Moraxellaceae</taxon>
        <taxon>Acinetobacter</taxon>
    </lineage>
</organism>
<reference evidence="2 3" key="1">
    <citation type="submission" date="2013-06" db="EMBL/GenBank/DDBJ databases">
        <title>The Genome Sequence of Acinetobacter gyllenbergii CIP 110306.</title>
        <authorList>
            <consortium name="The Broad Institute Genome Sequencing Platform"/>
            <consortium name="The Broad Institute Genome Sequencing Center for Infectious Disease"/>
            <person name="Cerqueira G."/>
            <person name="Feldgarden M."/>
            <person name="Courvalin P."/>
            <person name="Perichon B."/>
            <person name="Grillot-Courvalin C."/>
            <person name="Clermont D."/>
            <person name="Rocha E."/>
            <person name="Yoon E.-J."/>
            <person name="Nemec A."/>
            <person name="Young S.K."/>
            <person name="Zeng Q."/>
            <person name="Gargeya S."/>
            <person name="Fitzgerald M."/>
            <person name="Abouelleil A."/>
            <person name="Alvarado L."/>
            <person name="Berlin A.M."/>
            <person name="Chapman S.B."/>
            <person name="Dewar J."/>
            <person name="Goldberg J."/>
            <person name="Griggs A."/>
            <person name="Gujja S."/>
            <person name="Hansen M."/>
            <person name="Howarth C."/>
            <person name="Imamovic A."/>
            <person name="Larimer J."/>
            <person name="McCowan C."/>
            <person name="Murphy C."/>
            <person name="Pearson M."/>
            <person name="Priest M."/>
            <person name="Roberts A."/>
            <person name="Saif S."/>
            <person name="Shea T."/>
            <person name="Sykes S."/>
            <person name="Wortman J."/>
            <person name="Nusbaum C."/>
            <person name="Birren B."/>
        </authorList>
    </citation>
    <scope>NUCLEOTIDE SEQUENCE [LARGE SCALE GENOMIC DNA]</scope>
    <source>
        <strain evidence="2 3">CIP 110306</strain>
    </source>
</reference>
<protein>
    <submittedName>
        <fullName evidence="2">Uncharacterized protein</fullName>
    </submittedName>
</protein>
<comment type="caution">
    <text evidence="2">The sequence shown here is derived from an EMBL/GenBank/DDBJ whole genome shotgun (WGS) entry which is preliminary data.</text>
</comment>
<dbReference type="EMBL" id="ATGG01000003">
    <property type="protein sequence ID" value="EPF93347.1"/>
    <property type="molecule type" value="Genomic_DNA"/>
</dbReference>
<dbReference type="RefSeq" id="WP_016660084.1">
    <property type="nucleotide sequence ID" value="NZ_ASQH01000015.1"/>
</dbReference>
<gene>
    <name evidence="2" type="ORF">F957_00143</name>
</gene>
<evidence type="ECO:0000313" key="2">
    <source>
        <dbReference type="EMBL" id="EPF93347.1"/>
    </source>
</evidence>
<keyword evidence="1" id="KW-1133">Transmembrane helix</keyword>
<accession>A0A829HPC2</accession>
<dbReference type="Proteomes" id="UP000014523">
    <property type="component" value="Unassembled WGS sequence"/>
</dbReference>
<name>A0A829HPC2_9GAMM</name>
<keyword evidence="1" id="KW-0472">Membrane</keyword>
<dbReference type="AlphaFoldDB" id="A0A829HPC2"/>
<proteinExistence type="predicted"/>
<sequence>MLAILVEIIMSVFIANFKASEHPIINVVVRGGIIAIVMFSLMIFSDFSNNKESSIGLALSISIVGGIVISILALIIEIFFNY</sequence>
<keyword evidence="3" id="KW-1185">Reference proteome</keyword>
<feature type="transmembrane region" description="Helical" evidence="1">
    <location>
        <begin position="56"/>
        <end position="80"/>
    </location>
</feature>
<keyword evidence="1" id="KW-0812">Transmembrane</keyword>
<feature type="transmembrane region" description="Helical" evidence="1">
    <location>
        <begin position="24"/>
        <end position="44"/>
    </location>
</feature>
<evidence type="ECO:0000313" key="3">
    <source>
        <dbReference type="Proteomes" id="UP000014523"/>
    </source>
</evidence>